<name>A0AAV7NVR8_PLEWA</name>
<dbReference type="AlphaFoldDB" id="A0AAV7NVR8"/>
<accession>A0AAV7NVR8</accession>
<sequence length="66" mass="6934">MRRIAASFNRLPSVGEIMDLHAIWCAVSGAIALPAEEINGQNLLLVGGAARDLTGPVGRIGQHRTA</sequence>
<proteinExistence type="predicted"/>
<protein>
    <submittedName>
        <fullName evidence="1">Uncharacterized protein</fullName>
    </submittedName>
</protein>
<evidence type="ECO:0000313" key="1">
    <source>
        <dbReference type="EMBL" id="KAJ1120001.1"/>
    </source>
</evidence>
<keyword evidence="2" id="KW-1185">Reference proteome</keyword>
<dbReference type="EMBL" id="JANPWB010000012">
    <property type="protein sequence ID" value="KAJ1120001.1"/>
    <property type="molecule type" value="Genomic_DNA"/>
</dbReference>
<evidence type="ECO:0000313" key="2">
    <source>
        <dbReference type="Proteomes" id="UP001066276"/>
    </source>
</evidence>
<dbReference type="Proteomes" id="UP001066276">
    <property type="component" value="Chromosome 8"/>
</dbReference>
<gene>
    <name evidence="1" type="ORF">NDU88_008184</name>
</gene>
<reference evidence="1" key="1">
    <citation type="journal article" date="2022" name="bioRxiv">
        <title>Sequencing and chromosome-scale assembly of the giantPleurodeles waltlgenome.</title>
        <authorList>
            <person name="Brown T."/>
            <person name="Elewa A."/>
            <person name="Iarovenko S."/>
            <person name="Subramanian E."/>
            <person name="Araus A.J."/>
            <person name="Petzold A."/>
            <person name="Susuki M."/>
            <person name="Suzuki K.-i.T."/>
            <person name="Hayashi T."/>
            <person name="Toyoda A."/>
            <person name="Oliveira C."/>
            <person name="Osipova E."/>
            <person name="Leigh N.D."/>
            <person name="Simon A."/>
            <person name="Yun M.H."/>
        </authorList>
    </citation>
    <scope>NUCLEOTIDE SEQUENCE</scope>
    <source>
        <strain evidence="1">20211129_DDA</strain>
        <tissue evidence="1">Liver</tissue>
    </source>
</reference>
<comment type="caution">
    <text evidence="1">The sequence shown here is derived from an EMBL/GenBank/DDBJ whole genome shotgun (WGS) entry which is preliminary data.</text>
</comment>
<organism evidence="1 2">
    <name type="scientific">Pleurodeles waltl</name>
    <name type="common">Iberian ribbed newt</name>
    <dbReference type="NCBI Taxonomy" id="8319"/>
    <lineage>
        <taxon>Eukaryota</taxon>
        <taxon>Metazoa</taxon>
        <taxon>Chordata</taxon>
        <taxon>Craniata</taxon>
        <taxon>Vertebrata</taxon>
        <taxon>Euteleostomi</taxon>
        <taxon>Amphibia</taxon>
        <taxon>Batrachia</taxon>
        <taxon>Caudata</taxon>
        <taxon>Salamandroidea</taxon>
        <taxon>Salamandridae</taxon>
        <taxon>Pleurodelinae</taxon>
        <taxon>Pleurodeles</taxon>
    </lineage>
</organism>